<dbReference type="Proteomes" id="UP000542111">
    <property type="component" value="Unassembled WGS sequence"/>
</dbReference>
<evidence type="ECO:0000313" key="5">
    <source>
        <dbReference type="Proteomes" id="UP000542111"/>
    </source>
</evidence>
<sequence>MFLQEERTTAFELIPEMALCLETTSLLDFERGESQRLADMLQRVGQPALTIAKELGGAGASALSMAQLHTWVGAHCPSLAIMMTMHHHTVAGMMAARHFFPDIQGLLGLIARDNLLVASGFAEGRTNTHISESTMAVEKTLDGYLVNGSKKPCTMTHHFDVITFGVNYLDPQGQTQIGIGVGFAEDPSIERKKFWSVPYLQAADSHEVTFNNLLVPEAMMCFSTAIDDQLDDAQQGTGNHLFAIWFQLLASASYLGMASALAARALAGNKGSPDDRALLLIDQQGATMALRGLAASIDDNRFLRSDLARAQATRFSIQEAVNRISTRAFEILGGMAFMSSEDVAYLRVATGLMAFHPTSRLASTHFLCEQLG</sequence>
<reference evidence="4 5" key="1">
    <citation type="journal article" date="2020" name="Front. Microbiol.">
        <title>Genetic Organization of the aprX-lipA2 Operon Affects the Proteolytic Potential of Pseudomonas Species in Milk.</title>
        <authorList>
            <person name="Maier C."/>
            <person name="Huptas C."/>
            <person name="von Neubeck M."/>
            <person name="Scherer S."/>
            <person name="Wenning M."/>
            <person name="Lucking G."/>
        </authorList>
    </citation>
    <scope>NUCLEOTIDE SEQUENCE [LARGE SCALE GENOMIC DNA]</scope>
    <source>
        <strain evidence="4 5">G4779</strain>
    </source>
</reference>
<proteinExistence type="predicted"/>
<dbReference type="GO" id="GO:0003995">
    <property type="term" value="F:acyl-CoA dehydrogenase activity"/>
    <property type="evidence" value="ECO:0007669"/>
    <property type="project" value="TreeGrafter"/>
</dbReference>
<dbReference type="PANTHER" id="PTHR43884">
    <property type="entry name" value="ACYL-COA DEHYDROGENASE"/>
    <property type="match status" value="1"/>
</dbReference>
<accession>A0A7Y1MQX0</accession>
<keyword evidence="3" id="KW-0560">Oxidoreductase</keyword>
<evidence type="ECO:0000256" key="3">
    <source>
        <dbReference type="ARBA" id="ARBA00023002"/>
    </source>
</evidence>
<dbReference type="AlphaFoldDB" id="A0A7Y1MQX0"/>
<dbReference type="SUPFAM" id="SSF56645">
    <property type="entry name" value="Acyl-CoA dehydrogenase NM domain-like"/>
    <property type="match status" value="1"/>
</dbReference>
<protein>
    <submittedName>
        <fullName evidence="4">Acyl-CoA/acyl-ACP dehydrogenase</fullName>
    </submittedName>
</protein>
<keyword evidence="1" id="KW-0285">Flavoprotein</keyword>
<evidence type="ECO:0000256" key="2">
    <source>
        <dbReference type="ARBA" id="ARBA00022827"/>
    </source>
</evidence>
<evidence type="ECO:0000313" key="4">
    <source>
        <dbReference type="EMBL" id="NNA96725.1"/>
    </source>
</evidence>
<dbReference type="InterPro" id="IPR046373">
    <property type="entry name" value="Acyl-CoA_Oxase/DH_mid-dom_sf"/>
</dbReference>
<gene>
    <name evidence="4" type="ORF">HBO33_16260</name>
</gene>
<name>A0A7Y1MQX0_9PSED</name>
<dbReference type="PANTHER" id="PTHR43884:SF20">
    <property type="entry name" value="ACYL-COA DEHYDROGENASE FADE28"/>
    <property type="match status" value="1"/>
</dbReference>
<dbReference type="EMBL" id="JAAQYP010000025">
    <property type="protein sequence ID" value="NNA96725.1"/>
    <property type="molecule type" value="Genomic_DNA"/>
</dbReference>
<dbReference type="InterPro" id="IPR009100">
    <property type="entry name" value="AcylCoA_DH/oxidase_NM_dom_sf"/>
</dbReference>
<dbReference type="Gene3D" id="1.10.540.10">
    <property type="entry name" value="Acyl-CoA dehydrogenase/oxidase, N-terminal domain"/>
    <property type="match status" value="1"/>
</dbReference>
<evidence type="ECO:0000256" key="1">
    <source>
        <dbReference type="ARBA" id="ARBA00022630"/>
    </source>
</evidence>
<dbReference type="RefSeq" id="WP_099168239.1">
    <property type="nucleotide sequence ID" value="NZ_JAAQYP010000025.1"/>
</dbReference>
<dbReference type="GO" id="GO:0050660">
    <property type="term" value="F:flavin adenine dinucleotide binding"/>
    <property type="evidence" value="ECO:0007669"/>
    <property type="project" value="InterPro"/>
</dbReference>
<dbReference type="Gene3D" id="2.40.110.10">
    <property type="entry name" value="Butyryl-CoA Dehydrogenase, subunit A, domain 2"/>
    <property type="match status" value="1"/>
</dbReference>
<organism evidence="4 5">
    <name type="scientific">Pseudomonas gessardii</name>
    <dbReference type="NCBI Taxonomy" id="78544"/>
    <lineage>
        <taxon>Bacteria</taxon>
        <taxon>Pseudomonadati</taxon>
        <taxon>Pseudomonadota</taxon>
        <taxon>Gammaproteobacteria</taxon>
        <taxon>Pseudomonadales</taxon>
        <taxon>Pseudomonadaceae</taxon>
        <taxon>Pseudomonas</taxon>
    </lineage>
</organism>
<dbReference type="InterPro" id="IPR037069">
    <property type="entry name" value="AcylCoA_DH/ox_N_sf"/>
</dbReference>
<keyword evidence="2" id="KW-0274">FAD</keyword>
<comment type="caution">
    <text evidence="4">The sequence shown here is derived from an EMBL/GenBank/DDBJ whole genome shotgun (WGS) entry which is preliminary data.</text>
</comment>